<dbReference type="EMBL" id="JAINUG010000236">
    <property type="protein sequence ID" value="KAJ8386061.1"/>
    <property type="molecule type" value="Genomic_DNA"/>
</dbReference>
<comment type="caution">
    <text evidence="1">The sequence shown here is derived from an EMBL/GenBank/DDBJ whole genome shotgun (WGS) entry which is preliminary data.</text>
</comment>
<dbReference type="AlphaFoldDB" id="A0AAD7RNG0"/>
<sequence>MEISMRKDASLRVDGTATFNRLVTAPMRSRKEHTHSGIYTVFSSSHTYDITTQPPPSCLPPAGAWL</sequence>
<dbReference type="Proteomes" id="UP001221898">
    <property type="component" value="Unassembled WGS sequence"/>
</dbReference>
<organism evidence="1 2">
    <name type="scientific">Aldrovandia affinis</name>
    <dbReference type="NCBI Taxonomy" id="143900"/>
    <lineage>
        <taxon>Eukaryota</taxon>
        <taxon>Metazoa</taxon>
        <taxon>Chordata</taxon>
        <taxon>Craniata</taxon>
        <taxon>Vertebrata</taxon>
        <taxon>Euteleostomi</taxon>
        <taxon>Actinopterygii</taxon>
        <taxon>Neopterygii</taxon>
        <taxon>Teleostei</taxon>
        <taxon>Notacanthiformes</taxon>
        <taxon>Halosauridae</taxon>
        <taxon>Aldrovandia</taxon>
    </lineage>
</organism>
<keyword evidence="2" id="KW-1185">Reference proteome</keyword>
<gene>
    <name evidence="1" type="ORF">AAFF_G00177500</name>
</gene>
<protein>
    <submittedName>
        <fullName evidence="1">Uncharacterized protein</fullName>
    </submittedName>
</protein>
<proteinExistence type="predicted"/>
<evidence type="ECO:0000313" key="2">
    <source>
        <dbReference type="Proteomes" id="UP001221898"/>
    </source>
</evidence>
<evidence type="ECO:0000313" key="1">
    <source>
        <dbReference type="EMBL" id="KAJ8386061.1"/>
    </source>
</evidence>
<accession>A0AAD7RNG0</accession>
<reference evidence="1" key="1">
    <citation type="journal article" date="2023" name="Science">
        <title>Genome structures resolve the early diversification of teleost fishes.</title>
        <authorList>
            <person name="Parey E."/>
            <person name="Louis A."/>
            <person name="Montfort J."/>
            <person name="Bouchez O."/>
            <person name="Roques C."/>
            <person name="Iampietro C."/>
            <person name="Lluch J."/>
            <person name="Castinel A."/>
            <person name="Donnadieu C."/>
            <person name="Desvignes T."/>
            <person name="Floi Bucao C."/>
            <person name="Jouanno E."/>
            <person name="Wen M."/>
            <person name="Mejri S."/>
            <person name="Dirks R."/>
            <person name="Jansen H."/>
            <person name="Henkel C."/>
            <person name="Chen W.J."/>
            <person name="Zahm M."/>
            <person name="Cabau C."/>
            <person name="Klopp C."/>
            <person name="Thompson A.W."/>
            <person name="Robinson-Rechavi M."/>
            <person name="Braasch I."/>
            <person name="Lecointre G."/>
            <person name="Bobe J."/>
            <person name="Postlethwait J.H."/>
            <person name="Berthelot C."/>
            <person name="Roest Crollius H."/>
            <person name="Guiguen Y."/>
        </authorList>
    </citation>
    <scope>NUCLEOTIDE SEQUENCE</scope>
    <source>
        <strain evidence="1">NC1722</strain>
    </source>
</reference>
<name>A0AAD7RNG0_9TELE</name>